<feature type="domain" description="N-acetyltransferase" evidence="1">
    <location>
        <begin position="5"/>
        <end position="166"/>
    </location>
</feature>
<reference evidence="2" key="1">
    <citation type="submission" date="2014-07" db="EMBL/GenBank/DDBJ databases">
        <authorList>
            <person name="Monot Marc"/>
        </authorList>
    </citation>
    <scope>NUCLEOTIDE SEQUENCE</scope>
    <source>
        <strain evidence="4">7032989</strain>
        <strain evidence="3">7032994</strain>
    </source>
</reference>
<dbReference type="PANTHER" id="PTHR43072">
    <property type="entry name" value="N-ACETYLTRANSFERASE"/>
    <property type="match status" value="1"/>
</dbReference>
<dbReference type="CDD" id="cd04301">
    <property type="entry name" value="NAT_SF"/>
    <property type="match status" value="1"/>
</dbReference>
<accession>A0A069A6E2</accession>
<dbReference type="AlphaFoldDB" id="A0A069A6E2"/>
<dbReference type="Gene3D" id="3.40.630.30">
    <property type="match status" value="1"/>
</dbReference>
<evidence type="ECO:0000313" key="3">
    <source>
        <dbReference type="EMBL" id="CDS84432.1"/>
    </source>
</evidence>
<evidence type="ECO:0000313" key="5">
    <source>
        <dbReference type="EMBL" id="VHY06196.1"/>
    </source>
</evidence>
<dbReference type="InterPro" id="IPR000182">
    <property type="entry name" value="GNAT_dom"/>
</dbReference>
<dbReference type="GO" id="GO:0016747">
    <property type="term" value="F:acyltransferase activity, transferring groups other than amino-acyl groups"/>
    <property type="evidence" value="ECO:0007669"/>
    <property type="project" value="InterPro"/>
</dbReference>
<reference evidence="5 6" key="2">
    <citation type="submission" date="2019-04" db="EMBL/GenBank/DDBJ databases">
        <authorList>
            <consortium name="Pathogen Informatics"/>
        </authorList>
    </citation>
    <scope>NUCLEOTIDE SEQUENCE [LARGE SCALE GENOMIC DNA]</scope>
    <source>
        <strain evidence="6">tl291</strain>
        <strain evidence="5">Tl291</strain>
    </source>
</reference>
<keyword evidence="2" id="KW-0808">Transferase</keyword>
<evidence type="ECO:0000313" key="4">
    <source>
        <dbReference type="EMBL" id="CDT31278.1"/>
    </source>
</evidence>
<dbReference type="SUPFAM" id="SSF55729">
    <property type="entry name" value="Acyl-CoA N-acyltransferases (Nat)"/>
    <property type="match status" value="1"/>
</dbReference>
<dbReference type="RefSeq" id="WP_009888469.1">
    <property type="nucleotide sequence ID" value="NZ_BBYB01000015.1"/>
</dbReference>
<dbReference type="EMBL" id="LK933105">
    <property type="protein sequence ID" value="CDT31278.1"/>
    <property type="molecule type" value="Genomic_DNA"/>
</dbReference>
<name>A0A069A6E2_CLODI</name>
<dbReference type="Proteomes" id="UP000372533">
    <property type="component" value="Unassembled WGS sequence"/>
</dbReference>
<evidence type="ECO:0000313" key="6">
    <source>
        <dbReference type="Proteomes" id="UP000372533"/>
    </source>
</evidence>
<dbReference type="EMBL" id="CAAJVP010000007">
    <property type="protein sequence ID" value="VHY06196.1"/>
    <property type="molecule type" value="Genomic_DNA"/>
</dbReference>
<organism evidence="2">
    <name type="scientific">Clostridioides difficile</name>
    <name type="common">Peptoclostridium difficile</name>
    <dbReference type="NCBI Taxonomy" id="1496"/>
    <lineage>
        <taxon>Bacteria</taxon>
        <taxon>Bacillati</taxon>
        <taxon>Bacillota</taxon>
        <taxon>Clostridia</taxon>
        <taxon>Peptostreptococcales</taxon>
        <taxon>Peptostreptococcaceae</taxon>
        <taxon>Clostridioides</taxon>
    </lineage>
</organism>
<sequence length="166" mass="19374">MIEGIKFIKAEEKYIYSYWQTFDKIAKERKYLAMDEAFPFEETVEFIKNTINKNLPQLFIIDLESDNCIGWCDVLPKTEKVGYLGMGILKEYREKGIGSSLLKQIIDLSKEYGYEKIELDVFKSNSRAIHVYKSLGFVEVNTISSGFTWNDRPVKEEVIQMELTLI</sequence>
<dbReference type="EMBL" id="LK932364">
    <property type="protein sequence ID" value="CDS84432.1"/>
    <property type="molecule type" value="Genomic_DNA"/>
</dbReference>
<dbReference type="Pfam" id="PF00583">
    <property type="entry name" value="Acetyltransf_1"/>
    <property type="match status" value="1"/>
</dbReference>
<dbReference type="InterPro" id="IPR016181">
    <property type="entry name" value="Acyl_CoA_acyltransferase"/>
</dbReference>
<proteinExistence type="predicted"/>
<evidence type="ECO:0000313" key="2">
    <source>
        <dbReference type="EMBL" id="CDS83980.1"/>
    </source>
</evidence>
<dbReference type="PANTHER" id="PTHR43072:SF60">
    <property type="entry name" value="L-2,4-DIAMINOBUTYRIC ACID ACETYLTRANSFERASE"/>
    <property type="match status" value="1"/>
</dbReference>
<dbReference type="EMBL" id="LK932479">
    <property type="protein sequence ID" value="CDS83980.1"/>
    <property type="molecule type" value="Genomic_DNA"/>
</dbReference>
<dbReference type="PROSITE" id="PS51186">
    <property type="entry name" value="GNAT"/>
    <property type="match status" value="1"/>
</dbReference>
<protein>
    <submittedName>
        <fullName evidence="2 5">Acetyltransferase</fullName>
    </submittedName>
    <submittedName>
        <fullName evidence="4">Extra-Cytoplasmic Function sigma factors, ECF family</fullName>
    </submittedName>
</protein>
<evidence type="ECO:0000259" key="1">
    <source>
        <dbReference type="PROSITE" id="PS51186"/>
    </source>
</evidence>
<gene>
    <name evidence="4" type="primary">csfT</name>
    <name evidence="4" type="ORF">BN1095_430006</name>
    <name evidence="2" type="ORF">BN1096_290006</name>
    <name evidence="3" type="ORF">BN1097_290007</name>
    <name evidence="5" type="ORF">SAMEA1402366_01816</name>
</gene>